<organism evidence="2 3">
    <name type="scientific">Marasmiellus scandens</name>
    <dbReference type="NCBI Taxonomy" id="2682957"/>
    <lineage>
        <taxon>Eukaryota</taxon>
        <taxon>Fungi</taxon>
        <taxon>Dikarya</taxon>
        <taxon>Basidiomycota</taxon>
        <taxon>Agaricomycotina</taxon>
        <taxon>Agaricomycetes</taxon>
        <taxon>Agaricomycetidae</taxon>
        <taxon>Agaricales</taxon>
        <taxon>Marasmiineae</taxon>
        <taxon>Omphalotaceae</taxon>
        <taxon>Marasmiellus</taxon>
    </lineage>
</organism>
<accession>A0ABR1IUP6</accession>
<dbReference type="Proteomes" id="UP001498398">
    <property type="component" value="Unassembled WGS sequence"/>
</dbReference>
<sequence length="220" mass="23610">MAQASKAIIPKDPGGPFGTRIGVNVAGGKASTLVVGAYVTRRNNAADWLRYSIVVLNSNDGSAQGGWNPQPVKTAINFRGMQAIYTFPVGVTTLWWYAPSTSASKRFAPTANNMPSFNYTSTNTNLTSEIRDPGTTAVPYPQVREAETRANVKDKEALMHHTNQTIRSQNSTTRSSNMTVNTGPNMTSNMTVRSTSSDTNGQGSNENLTSLEGTLNVTSL</sequence>
<dbReference type="EMBL" id="JBANRG010000062">
    <property type="protein sequence ID" value="KAK7441531.1"/>
    <property type="molecule type" value="Genomic_DNA"/>
</dbReference>
<evidence type="ECO:0000256" key="1">
    <source>
        <dbReference type="SAM" id="MobiDB-lite"/>
    </source>
</evidence>
<comment type="caution">
    <text evidence="2">The sequence shown here is derived from an EMBL/GenBank/DDBJ whole genome shotgun (WGS) entry which is preliminary data.</text>
</comment>
<name>A0ABR1IUP6_9AGAR</name>
<feature type="region of interest" description="Disordered" evidence="1">
    <location>
        <begin position="166"/>
        <end position="220"/>
    </location>
</feature>
<protein>
    <submittedName>
        <fullName evidence="2">Uncharacterized protein</fullName>
    </submittedName>
</protein>
<reference evidence="2 3" key="1">
    <citation type="submission" date="2024-01" db="EMBL/GenBank/DDBJ databases">
        <title>A draft genome for the cacao thread blight pathogen Marasmiellus scandens.</title>
        <authorList>
            <person name="Baruah I.K."/>
            <person name="Leung J."/>
            <person name="Bukari Y."/>
            <person name="Amoako-Attah I."/>
            <person name="Meinhardt L.W."/>
            <person name="Bailey B.A."/>
            <person name="Cohen S.P."/>
        </authorList>
    </citation>
    <scope>NUCLEOTIDE SEQUENCE [LARGE SCALE GENOMIC DNA]</scope>
    <source>
        <strain evidence="2 3">GH-19</strain>
    </source>
</reference>
<proteinExistence type="predicted"/>
<evidence type="ECO:0000313" key="2">
    <source>
        <dbReference type="EMBL" id="KAK7441531.1"/>
    </source>
</evidence>
<evidence type="ECO:0000313" key="3">
    <source>
        <dbReference type="Proteomes" id="UP001498398"/>
    </source>
</evidence>
<keyword evidence="3" id="KW-1185">Reference proteome</keyword>
<gene>
    <name evidence="2" type="ORF">VKT23_016522</name>
</gene>